<keyword evidence="1" id="KW-0560">Oxidoreductase</keyword>
<dbReference type="PANTHER" id="PTHR43625">
    <property type="entry name" value="AFLATOXIN B1 ALDEHYDE REDUCTASE"/>
    <property type="match status" value="1"/>
</dbReference>
<evidence type="ECO:0000313" key="4">
    <source>
        <dbReference type="Proteomes" id="UP001500353"/>
    </source>
</evidence>
<dbReference type="Gene3D" id="3.20.20.100">
    <property type="entry name" value="NADP-dependent oxidoreductase domain"/>
    <property type="match status" value="1"/>
</dbReference>
<organism evidence="3 4">
    <name type="scientific">Chryseobacterium ginsengisoli</name>
    <dbReference type="NCBI Taxonomy" id="363853"/>
    <lineage>
        <taxon>Bacteria</taxon>
        <taxon>Pseudomonadati</taxon>
        <taxon>Bacteroidota</taxon>
        <taxon>Flavobacteriia</taxon>
        <taxon>Flavobacteriales</taxon>
        <taxon>Weeksellaceae</taxon>
        <taxon>Chryseobacterium group</taxon>
        <taxon>Chryseobacterium</taxon>
    </lineage>
</organism>
<proteinExistence type="predicted"/>
<feature type="domain" description="NADP-dependent oxidoreductase" evidence="2">
    <location>
        <begin position="16"/>
        <end position="114"/>
    </location>
</feature>
<comment type="caution">
    <text evidence="3">The sequence shown here is derived from an EMBL/GenBank/DDBJ whole genome shotgun (WGS) entry which is preliminary data.</text>
</comment>
<keyword evidence="4" id="KW-1185">Reference proteome</keyword>
<sequence length="129" mass="14349">MKTRKLGNEVLEVSAIGMGCMNLSFGTGKATDISEGIHVIRAAYEKGITFFDTAEAYGPFTNEELVGDALKPFRKDVIIATKFGMISEEGGLNSRPDHIRKVVEDSLKRLQTDYYRFIIPASCRSERPN</sequence>
<accession>A0ABP9M675</accession>
<evidence type="ECO:0000256" key="1">
    <source>
        <dbReference type="ARBA" id="ARBA00023002"/>
    </source>
</evidence>
<dbReference type="PANTHER" id="PTHR43625:SF77">
    <property type="entry name" value="ALDO-KETO REDUCTASE"/>
    <property type="match status" value="1"/>
</dbReference>
<gene>
    <name evidence="3" type="ORF">GCM10023210_15260</name>
</gene>
<evidence type="ECO:0000259" key="2">
    <source>
        <dbReference type="Pfam" id="PF00248"/>
    </source>
</evidence>
<dbReference type="SUPFAM" id="SSF51430">
    <property type="entry name" value="NAD(P)-linked oxidoreductase"/>
    <property type="match status" value="1"/>
</dbReference>
<dbReference type="Pfam" id="PF00248">
    <property type="entry name" value="Aldo_ket_red"/>
    <property type="match status" value="1"/>
</dbReference>
<dbReference type="InterPro" id="IPR023210">
    <property type="entry name" value="NADP_OxRdtase_dom"/>
</dbReference>
<dbReference type="Proteomes" id="UP001500353">
    <property type="component" value="Unassembled WGS sequence"/>
</dbReference>
<dbReference type="EMBL" id="BAABHX010000002">
    <property type="protein sequence ID" value="GAA5089888.1"/>
    <property type="molecule type" value="Genomic_DNA"/>
</dbReference>
<dbReference type="InterPro" id="IPR050791">
    <property type="entry name" value="Aldo-Keto_reductase"/>
</dbReference>
<name>A0ABP9M675_9FLAO</name>
<dbReference type="InterPro" id="IPR036812">
    <property type="entry name" value="NAD(P)_OxRdtase_dom_sf"/>
</dbReference>
<protein>
    <recommendedName>
        <fullName evidence="2">NADP-dependent oxidoreductase domain-containing protein</fullName>
    </recommendedName>
</protein>
<evidence type="ECO:0000313" key="3">
    <source>
        <dbReference type="EMBL" id="GAA5089888.1"/>
    </source>
</evidence>
<dbReference type="RefSeq" id="WP_345201870.1">
    <property type="nucleotide sequence ID" value="NZ_BAABHX010000002.1"/>
</dbReference>
<reference evidence="4" key="1">
    <citation type="journal article" date="2019" name="Int. J. Syst. Evol. Microbiol.">
        <title>The Global Catalogue of Microorganisms (GCM) 10K type strain sequencing project: providing services to taxonomists for standard genome sequencing and annotation.</title>
        <authorList>
            <consortium name="The Broad Institute Genomics Platform"/>
            <consortium name="The Broad Institute Genome Sequencing Center for Infectious Disease"/>
            <person name="Wu L."/>
            <person name="Ma J."/>
        </authorList>
    </citation>
    <scope>NUCLEOTIDE SEQUENCE [LARGE SCALE GENOMIC DNA]</scope>
    <source>
        <strain evidence="4">JCM 18019</strain>
    </source>
</reference>